<protein>
    <submittedName>
        <fullName evidence="2">DUF2063 domain-containing protein</fullName>
    </submittedName>
</protein>
<dbReference type="AlphaFoldDB" id="A0A4Y4CTS7"/>
<dbReference type="InterPro" id="IPR018640">
    <property type="entry name" value="DUF2063"/>
</dbReference>
<evidence type="ECO:0000313" key="2">
    <source>
        <dbReference type="EMBL" id="GEC94663.1"/>
    </source>
</evidence>
<dbReference type="OrthoDB" id="4146344at2"/>
<feature type="domain" description="Putative DNA-binding" evidence="1">
    <location>
        <begin position="4"/>
        <end position="94"/>
    </location>
</feature>
<dbReference type="Gene3D" id="1.10.150.690">
    <property type="entry name" value="DUF2063"/>
    <property type="match status" value="1"/>
</dbReference>
<evidence type="ECO:0000259" key="1">
    <source>
        <dbReference type="Pfam" id="PF09836"/>
    </source>
</evidence>
<name>A0A4Y4CTS7_ZOORA</name>
<keyword evidence="3" id="KW-1185">Reference proteome</keyword>
<gene>
    <name evidence="2" type="ORF">ZRA01_07360</name>
</gene>
<dbReference type="Proteomes" id="UP000318422">
    <property type="component" value="Unassembled WGS sequence"/>
</dbReference>
<dbReference type="EMBL" id="BJNV01000009">
    <property type="protein sequence ID" value="GEC94663.1"/>
    <property type="molecule type" value="Genomic_DNA"/>
</dbReference>
<sequence>MSTRHDFARALLDPELPCPAGLVAWNGSNPARRFQVYRNNVLVALVDALASNFVVTHELVGEAFFRAMAAVHVRAHPPRSPVLACYGADFPAFIASFIPAAGLPYLADVARLEYLRAVACHAADVSPVGEGALAAQLADEGGLPGLRFALHPSLAVLPSRFAVVSLWAAHQGVGDLAAVVPDVAETALVLRTGLEVEVIEIPPASGVFIAALQSGRPLGRAAEEATALGAGFDLAATLGLLLQKSAITTLHPSRSTP</sequence>
<comment type="caution">
    <text evidence="2">The sequence shown here is derived from an EMBL/GenBank/DDBJ whole genome shotgun (WGS) entry which is preliminary data.</text>
</comment>
<reference evidence="2 3" key="1">
    <citation type="submission" date="2019-06" db="EMBL/GenBank/DDBJ databases">
        <title>Whole genome shotgun sequence of Zoogloea ramigera NBRC 15342.</title>
        <authorList>
            <person name="Hosoyama A."/>
            <person name="Uohara A."/>
            <person name="Ohji S."/>
            <person name="Ichikawa N."/>
        </authorList>
    </citation>
    <scope>NUCLEOTIDE SEQUENCE [LARGE SCALE GENOMIC DNA]</scope>
    <source>
        <strain evidence="2 3">NBRC 15342</strain>
    </source>
</reference>
<accession>A0A4Y4CTS7</accession>
<proteinExistence type="predicted"/>
<dbReference type="Pfam" id="PF09836">
    <property type="entry name" value="DUF2063"/>
    <property type="match status" value="1"/>
</dbReference>
<evidence type="ECO:0000313" key="3">
    <source>
        <dbReference type="Proteomes" id="UP000318422"/>
    </source>
</evidence>
<dbReference type="InterPro" id="IPR044922">
    <property type="entry name" value="DUF2063_N_sf"/>
</dbReference>
<organism evidence="2 3">
    <name type="scientific">Zoogloea ramigera</name>
    <dbReference type="NCBI Taxonomy" id="350"/>
    <lineage>
        <taxon>Bacteria</taxon>
        <taxon>Pseudomonadati</taxon>
        <taxon>Pseudomonadota</taxon>
        <taxon>Betaproteobacteria</taxon>
        <taxon>Rhodocyclales</taxon>
        <taxon>Zoogloeaceae</taxon>
        <taxon>Zoogloea</taxon>
    </lineage>
</organism>
<dbReference type="RefSeq" id="WP_141349433.1">
    <property type="nucleotide sequence ID" value="NZ_BJNV01000009.1"/>
</dbReference>